<dbReference type="GO" id="GO:0003677">
    <property type="term" value="F:DNA binding"/>
    <property type="evidence" value="ECO:0007669"/>
    <property type="project" value="InterPro"/>
</dbReference>
<protein>
    <submittedName>
        <fullName evidence="4">Restriction endonuclease</fullName>
        <ecNumber evidence="4">3.1.21.-</ecNumber>
    </submittedName>
</protein>
<reference evidence="4" key="1">
    <citation type="submission" date="2023-03" db="EMBL/GenBank/DDBJ databases">
        <authorList>
            <person name="Shen W."/>
            <person name="Cai J."/>
        </authorList>
    </citation>
    <scope>NUCLEOTIDE SEQUENCE</scope>
    <source>
        <strain evidence="4">P69-2</strain>
    </source>
</reference>
<organism evidence="4 5">
    <name type="scientific">Enterococcus pseudoavium</name>
    <dbReference type="NCBI Taxonomy" id="44007"/>
    <lineage>
        <taxon>Bacteria</taxon>
        <taxon>Bacillati</taxon>
        <taxon>Bacillota</taxon>
        <taxon>Bacilli</taxon>
        <taxon>Lactobacillales</taxon>
        <taxon>Enterococcaceae</taxon>
        <taxon>Enterococcus</taxon>
    </lineage>
</organism>
<dbReference type="InterPro" id="IPR007560">
    <property type="entry name" value="Restrct_endonuc_IV_Mrr"/>
</dbReference>
<dbReference type="Gene3D" id="3.40.1350.10">
    <property type="match status" value="1"/>
</dbReference>
<dbReference type="InterPro" id="IPR052906">
    <property type="entry name" value="Type_IV_Methyl-Rstrct_Enzyme"/>
</dbReference>
<evidence type="ECO:0000313" key="4">
    <source>
        <dbReference type="EMBL" id="MDT2738190.1"/>
    </source>
</evidence>
<comment type="caution">
    <text evidence="4">The sequence shown here is derived from an EMBL/GenBank/DDBJ whole genome shotgun (WGS) entry which is preliminary data.</text>
</comment>
<keyword evidence="4" id="KW-0540">Nuclease</keyword>
<evidence type="ECO:0000313" key="5">
    <source>
        <dbReference type="Proteomes" id="UP001180842"/>
    </source>
</evidence>
<sequence length="299" mass="34202">MSLPTYEELYPYTLQSLSDGLPKAIKEIREEVANALKLTQEQINFRLESGIIQYNNRIAWSLSYLKQAGAVVSPNRGSYRITDLGHELLKWDSIDNKKLMQFESFRKFKNKSREKKDLEDISKDEETPEEAIISEIELIDAELREDILAKILENSPFYFEKIVLKLLNAMGYGDGSLLTTKSGDGGIDGIINEDPLGFHNIYVQAKRWDPSRTIGRPEIQKFKGAMDDKYEGLNQGVFITTAKFSNEAKEYVNNLKLAKIMLIDGERLAKEMIRHNVGVNVKQVVEIHAIDLDFFTEDE</sequence>
<dbReference type="AlphaFoldDB" id="A0AAE4I248"/>
<dbReference type="EC" id="3.1.21.-" evidence="4"/>
<dbReference type="EMBL" id="JARQAI010000033">
    <property type="protein sequence ID" value="MDT2738190.1"/>
    <property type="molecule type" value="Genomic_DNA"/>
</dbReference>
<dbReference type="Proteomes" id="UP001180842">
    <property type="component" value="Unassembled WGS sequence"/>
</dbReference>
<name>A0AAE4I248_9ENTE</name>
<evidence type="ECO:0000259" key="3">
    <source>
        <dbReference type="Pfam" id="PF14338"/>
    </source>
</evidence>
<dbReference type="InterPro" id="IPR011856">
    <property type="entry name" value="tRNA_endonuc-like_dom_sf"/>
</dbReference>
<dbReference type="InterPro" id="IPR025745">
    <property type="entry name" value="Mrr-like_N_dom"/>
</dbReference>
<keyword evidence="1 4" id="KW-0378">Hydrolase</keyword>
<evidence type="ECO:0000259" key="2">
    <source>
        <dbReference type="Pfam" id="PF04471"/>
    </source>
</evidence>
<proteinExistence type="predicted"/>
<keyword evidence="4" id="KW-0255">Endonuclease</keyword>
<dbReference type="PANTHER" id="PTHR30015:SF7">
    <property type="entry name" value="TYPE IV METHYL-DIRECTED RESTRICTION ENZYME ECOKMRR"/>
    <property type="match status" value="1"/>
</dbReference>
<dbReference type="PANTHER" id="PTHR30015">
    <property type="entry name" value="MRR RESTRICTION SYSTEM PROTEIN"/>
    <property type="match status" value="1"/>
</dbReference>
<dbReference type="Pfam" id="PF04471">
    <property type="entry name" value="Mrr_cat"/>
    <property type="match status" value="1"/>
</dbReference>
<dbReference type="InterPro" id="IPR011335">
    <property type="entry name" value="Restrct_endonuc-II-like"/>
</dbReference>
<feature type="domain" description="Restriction endonuclease type IV Mrr" evidence="2">
    <location>
        <begin position="153"/>
        <end position="271"/>
    </location>
</feature>
<dbReference type="RefSeq" id="WP_311797590.1">
    <property type="nucleotide sequence ID" value="NZ_JARQAI010000033.1"/>
</dbReference>
<gene>
    <name evidence="4" type="ORF">P7H00_13855</name>
</gene>
<evidence type="ECO:0000256" key="1">
    <source>
        <dbReference type="ARBA" id="ARBA00022801"/>
    </source>
</evidence>
<dbReference type="Pfam" id="PF14338">
    <property type="entry name" value="Mrr_N"/>
    <property type="match status" value="1"/>
</dbReference>
<dbReference type="GO" id="GO:0015666">
    <property type="term" value="F:restriction endodeoxyribonuclease activity"/>
    <property type="evidence" value="ECO:0007669"/>
    <property type="project" value="TreeGrafter"/>
</dbReference>
<feature type="domain" description="Restriction system protein Mrr-like N-terminal" evidence="3">
    <location>
        <begin position="6"/>
        <end position="90"/>
    </location>
</feature>
<dbReference type="GO" id="GO:0009307">
    <property type="term" value="P:DNA restriction-modification system"/>
    <property type="evidence" value="ECO:0007669"/>
    <property type="project" value="InterPro"/>
</dbReference>
<accession>A0AAE4I248</accession>
<dbReference type="SUPFAM" id="SSF52980">
    <property type="entry name" value="Restriction endonuclease-like"/>
    <property type="match status" value="1"/>
</dbReference>